<name>A0A1M5IAL4_9BRAD</name>
<dbReference type="RefSeq" id="WP_154072003.1">
    <property type="nucleotide sequence ID" value="NZ_LT670817.1"/>
</dbReference>
<proteinExistence type="predicted"/>
<protein>
    <submittedName>
        <fullName evidence="1">Uncharacterized protein</fullName>
    </submittedName>
</protein>
<organism evidence="1 2">
    <name type="scientific">Bradyrhizobium erythrophlei</name>
    <dbReference type="NCBI Taxonomy" id="1437360"/>
    <lineage>
        <taxon>Bacteria</taxon>
        <taxon>Pseudomonadati</taxon>
        <taxon>Pseudomonadota</taxon>
        <taxon>Alphaproteobacteria</taxon>
        <taxon>Hyphomicrobiales</taxon>
        <taxon>Nitrobacteraceae</taxon>
        <taxon>Bradyrhizobium</taxon>
    </lineage>
</organism>
<evidence type="ECO:0000313" key="2">
    <source>
        <dbReference type="Proteomes" id="UP000189796"/>
    </source>
</evidence>
<reference evidence="1 2" key="1">
    <citation type="submission" date="2016-11" db="EMBL/GenBank/DDBJ databases">
        <authorList>
            <person name="Jaros S."/>
            <person name="Januszkiewicz K."/>
            <person name="Wedrychowicz H."/>
        </authorList>
    </citation>
    <scope>NUCLEOTIDE SEQUENCE [LARGE SCALE GENOMIC DNA]</scope>
    <source>
        <strain evidence="1 2">GAS138</strain>
    </source>
</reference>
<accession>A0A1M5IAL4</accession>
<dbReference type="AlphaFoldDB" id="A0A1M5IAL4"/>
<sequence length="47" mass="5084">MKKPRPDGGVLQIGAKHKAYRMRRSELPASGAFFDSVTVHGFVIIGG</sequence>
<evidence type="ECO:0000313" key="1">
    <source>
        <dbReference type="EMBL" id="SHG24930.1"/>
    </source>
</evidence>
<dbReference type="EMBL" id="LT670817">
    <property type="protein sequence ID" value="SHG24930.1"/>
    <property type="molecule type" value="Genomic_DNA"/>
</dbReference>
<dbReference type="Proteomes" id="UP000189796">
    <property type="component" value="Chromosome I"/>
</dbReference>
<gene>
    <name evidence="1" type="ORF">SAMN05443248_0874</name>
</gene>
<dbReference type="OrthoDB" id="174027at2"/>